<feature type="compositionally biased region" description="Basic and acidic residues" evidence="1">
    <location>
        <begin position="46"/>
        <end position="59"/>
    </location>
</feature>
<reference evidence="2 3" key="1">
    <citation type="journal article" date="2015" name="Genome Biol. Evol.">
        <title>Phylogenomic analyses indicate that early fungi evolved digesting cell walls of algal ancestors of land plants.</title>
        <authorList>
            <person name="Chang Y."/>
            <person name="Wang S."/>
            <person name="Sekimoto S."/>
            <person name="Aerts A.L."/>
            <person name="Choi C."/>
            <person name="Clum A."/>
            <person name="LaButti K.M."/>
            <person name="Lindquist E.A."/>
            <person name="Yee Ngan C."/>
            <person name="Ohm R.A."/>
            <person name="Salamov A.A."/>
            <person name="Grigoriev I.V."/>
            <person name="Spatafora J.W."/>
            <person name="Berbee M.L."/>
        </authorList>
    </citation>
    <scope>NUCLEOTIDE SEQUENCE [LARGE SCALE GENOMIC DNA]</scope>
    <source>
        <strain evidence="2 3">NRRL 28638</strain>
    </source>
</reference>
<evidence type="ECO:0000313" key="3">
    <source>
        <dbReference type="Proteomes" id="UP000070444"/>
    </source>
</evidence>
<feature type="non-terminal residue" evidence="2">
    <location>
        <position position="1"/>
    </location>
</feature>
<dbReference type="EMBL" id="KQ965029">
    <property type="protein sequence ID" value="KXN64988.1"/>
    <property type="molecule type" value="Genomic_DNA"/>
</dbReference>
<organism evidence="2 3">
    <name type="scientific">Conidiobolus coronatus (strain ATCC 28846 / CBS 209.66 / NRRL 28638)</name>
    <name type="common">Delacroixia coronata</name>
    <dbReference type="NCBI Taxonomy" id="796925"/>
    <lineage>
        <taxon>Eukaryota</taxon>
        <taxon>Fungi</taxon>
        <taxon>Fungi incertae sedis</taxon>
        <taxon>Zoopagomycota</taxon>
        <taxon>Entomophthoromycotina</taxon>
        <taxon>Entomophthoromycetes</taxon>
        <taxon>Entomophthorales</taxon>
        <taxon>Ancylistaceae</taxon>
        <taxon>Conidiobolus</taxon>
    </lineage>
</organism>
<accession>A0A137NQJ6</accession>
<feature type="compositionally biased region" description="Low complexity" evidence="1">
    <location>
        <begin position="103"/>
        <end position="113"/>
    </location>
</feature>
<gene>
    <name evidence="2" type="ORF">CONCODRAFT_13592</name>
</gene>
<keyword evidence="3" id="KW-1185">Reference proteome</keyword>
<dbReference type="Proteomes" id="UP000070444">
    <property type="component" value="Unassembled WGS sequence"/>
</dbReference>
<feature type="compositionally biased region" description="Polar residues" evidence="1">
    <location>
        <begin position="72"/>
        <end position="81"/>
    </location>
</feature>
<sequence>YYGDSQTSCTTSTTAPTPTSTAPVHLEYNGLVLPSLDDPLPPPKGNDVEEEKKKKEEAAKQSNQADQEKAKLNNNSVSNSQDSKDGSLVSTKAFPNAVPQTNPQQFQQFLKGQQPPPQFFVGWQPPAKGQARNFSGNQPQVQGQPQNPPLQSQLQQFNQQWNPFRPGAFVTYNLENKPVTPIALGGPQTYTIVPTKEEQEALAAKNKAAAEASKKAAQDNGLKTQQGQQSQAGHPLPQLQPPQ</sequence>
<feature type="compositionally biased region" description="Low complexity" evidence="1">
    <location>
        <begin position="136"/>
        <end position="151"/>
    </location>
</feature>
<dbReference type="AlphaFoldDB" id="A0A137NQJ6"/>
<protein>
    <submittedName>
        <fullName evidence="2">Uncharacterized protein</fullName>
    </submittedName>
</protein>
<feature type="compositionally biased region" description="Polar residues" evidence="1">
    <location>
        <begin position="221"/>
        <end position="232"/>
    </location>
</feature>
<feature type="compositionally biased region" description="Low complexity" evidence="1">
    <location>
        <begin position="7"/>
        <end position="23"/>
    </location>
</feature>
<proteinExistence type="predicted"/>
<feature type="region of interest" description="Disordered" evidence="1">
    <location>
        <begin position="203"/>
        <end position="243"/>
    </location>
</feature>
<name>A0A137NQJ6_CONC2</name>
<evidence type="ECO:0000313" key="2">
    <source>
        <dbReference type="EMBL" id="KXN64988.1"/>
    </source>
</evidence>
<feature type="region of interest" description="Disordered" evidence="1">
    <location>
        <begin position="1"/>
        <end position="151"/>
    </location>
</feature>
<evidence type="ECO:0000256" key="1">
    <source>
        <dbReference type="SAM" id="MobiDB-lite"/>
    </source>
</evidence>